<evidence type="ECO:0000256" key="9">
    <source>
        <dbReference type="PROSITE-ProRule" id="PRU00108"/>
    </source>
</evidence>
<dbReference type="Proteomes" id="UP001231518">
    <property type="component" value="Chromosome 3"/>
</dbReference>
<evidence type="ECO:0000256" key="7">
    <source>
        <dbReference type="ARBA" id="ARBA00023163"/>
    </source>
</evidence>
<dbReference type="CDD" id="cd00086">
    <property type="entry name" value="homeodomain"/>
    <property type="match status" value="1"/>
</dbReference>
<dbReference type="AlphaFoldDB" id="A0AAD7YLD6"/>
<dbReference type="InterPro" id="IPR017970">
    <property type="entry name" value="Homeobox_CS"/>
</dbReference>
<dbReference type="Pfam" id="PF00046">
    <property type="entry name" value="Homeodomain"/>
    <property type="match status" value="1"/>
</dbReference>
<evidence type="ECO:0000313" key="13">
    <source>
        <dbReference type="EMBL" id="KAJ8719993.1"/>
    </source>
</evidence>
<evidence type="ECO:0000256" key="2">
    <source>
        <dbReference type="ARBA" id="ARBA00022473"/>
    </source>
</evidence>
<evidence type="ECO:0000256" key="4">
    <source>
        <dbReference type="ARBA" id="ARBA00023125"/>
    </source>
</evidence>
<dbReference type="PANTHER" id="PTHR24328">
    <property type="entry name" value="HOMEOBOX PROTEIN MOX"/>
    <property type="match status" value="1"/>
</dbReference>
<dbReference type="SMART" id="SM00389">
    <property type="entry name" value="HOX"/>
    <property type="match status" value="1"/>
</dbReference>
<keyword evidence="8 9" id="KW-0539">Nucleus</keyword>
<evidence type="ECO:0000256" key="6">
    <source>
        <dbReference type="ARBA" id="ARBA00023159"/>
    </source>
</evidence>
<keyword evidence="2" id="KW-0217">Developmental protein</keyword>
<name>A0AAD7YLD6_MYTSE</name>
<sequence length="179" mass="21459">MDYLKPSFPVQTEDSTKYPENIEPSQFQPLLDQEVHSSSNEFFHPGYLPFFYDYRAVDRGLCEEREACDWEWSEWENHVVVKEESEEQARRFAEEDTRSPSGSRKERTAFTKAQIRSLEAEFTRANYLTRLRRYEIAVALHLTERQVKVWFQNRRMKWKRTKGASKYSKKKDNNISNTN</sequence>
<dbReference type="InterPro" id="IPR009057">
    <property type="entry name" value="Homeodomain-like_sf"/>
</dbReference>
<keyword evidence="14" id="KW-1185">Reference proteome</keyword>
<dbReference type="PROSITE" id="PS00027">
    <property type="entry name" value="HOMEOBOX_1"/>
    <property type="match status" value="1"/>
</dbReference>
<dbReference type="GO" id="GO:0005634">
    <property type="term" value="C:nucleus"/>
    <property type="evidence" value="ECO:0007669"/>
    <property type="project" value="UniProtKB-SubCell"/>
</dbReference>
<evidence type="ECO:0000259" key="12">
    <source>
        <dbReference type="PROSITE" id="PS50071"/>
    </source>
</evidence>
<protein>
    <recommendedName>
        <fullName evidence="12">Homeobox domain-containing protein</fullName>
    </recommendedName>
</protein>
<evidence type="ECO:0000256" key="5">
    <source>
        <dbReference type="ARBA" id="ARBA00023155"/>
    </source>
</evidence>
<evidence type="ECO:0000256" key="1">
    <source>
        <dbReference type="ARBA" id="ARBA00004123"/>
    </source>
</evidence>
<keyword evidence="3" id="KW-0805">Transcription regulation</keyword>
<comment type="caution">
    <text evidence="13">The sequence shown here is derived from an EMBL/GenBank/DDBJ whole genome shotgun (WGS) entry which is preliminary data.</text>
</comment>
<keyword evidence="7" id="KW-0804">Transcription</keyword>
<evidence type="ECO:0000256" key="11">
    <source>
        <dbReference type="SAM" id="MobiDB-lite"/>
    </source>
</evidence>
<feature type="region of interest" description="Disordered" evidence="11">
    <location>
        <begin position="84"/>
        <end position="109"/>
    </location>
</feature>
<dbReference type="GO" id="GO:0000978">
    <property type="term" value="F:RNA polymerase II cis-regulatory region sequence-specific DNA binding"/>
    <property type="evidence" value="ECO:0007669"/>
    <property type="project" value="TreeGrafter"/>
</dbReference>
<evidence type="ECO:0000256" key="8">
    <source>
        <dbReference type="ARBA" id="ARBA00023242"/>
    </source>
</evidence>
<evidence type="ECO:0000256" key="10">
    <source>
        <dbReference type="RuleBase" id="RU000682"/>
    </source>
</evidence>
<accession>A0AAD7YLD6</accession>
<feature type="domain" description="Homeobox" evidence="12">
    <location>
        <begin position="101"/>
        <end position="161"/>
    </location>
</feature>
<keyword evidence="5 9" id="KW-0371">Homeobox</keyword>
<keyword evidence="4 9" id="KW-0238">DNA-binding</keyword>
<dbReference type="PRINTS" id="PR00024">
    <property type="entry name" value="HOMEOBOX"/>
</dbReference>
<dbReference type="GO" id="GO:0045944">
    <property type="term" value="P:positive regulation of transcription by RNA polymerase II"/>
    <property type="evidence" value="ECO:0007669"/>
    <property type="project" value="InterPro"/>
</dbReference>
<comment type="subcellular location">
    <subcellularLocation>
        <location evidence="1 9 10">Nucleus</location>
    </subcellularLocation>
</comment>
<dbReference type="SUPFAM" id="SSF46689">
    <property type="entry name" value="Homeodomain-like"/>
    <property type="match status" value="1"/>
</dbReference>
<dbReference type="InterPro" id="IPR020479">
    <property type="entry name" value="HD_metazoa"/>
</dbReference>
<proteinExistence type="predicted"/>
<dbReference type="GO" id="GO:0000981">
    <property type="term" value="F:DNA-binding transcription factor activity, RNA polymerase II-specific"/>
    <property type="evidence" value="ECO:0007669"/>
    <property type="project" value="InterPro"/>
</dbReference>
<evidence type="ECO:0000256" key="3">
    <source>
        <dbReference type="ARBA" id="ARBA00023015"/>
    </source>
</evidence>
<feature type="region of interest" description="Disordered" evidence="11">
    <location>
        <begin position="1"/>
        <end position="22"/>
    </location>
</feature>
<gene>
    <name evidence="13" type="ORF">PYW07_012036</name>
</gene>
<dbReference type="InterPro" id="IPR042634">
    <property type="entry name" value="MOX-1/MOX-2"/>
</dbReference>
<evidence type="ECO:0000313" key="14">
    <source>
        <dbReference type="Proteomes" id="UP001231518"/>
    </source>
</evidence>
<dbReference type="Gene3D" id="1.10.10.60">
    <property type="entry name" value="Homeodomain-like"/>
    <property type="match status" value="1"/>
</dbReference>
<dbReference type="PROSITE" id="PS50071">
    <property type="entry name" value="HOMEOBOX_2"/>
    <property type="match status" value="1"/>
</dbReference>
<organism evidence="13 14">
    <name type="scientific">Mythimna separata</name>
    <name type="common">Oriental armyworm</name>
    <name type="synonym">Pseudaletia separata</name>
    <dbReference type="NCBI Taxonomy" id="271217"/>
    <lineage>
        <taxon>Eukaryota</taxon>
        <taxon>Metazoa</taxon>
        <taxon>Ecdysozoa</taxon>
        <taxon>Arthropoda</taxon>
        <taxon>Hexapoda</taxon>
        <taxon>Insecta</taxon>
        <taxon>Pterygota</taxon>
        <taxon>Neoptera</taxon>
        <taxon>Endopterygota</taxon>
        <taxon>Lepidoptera</taxon>
        <taxon>Glossata</taxon>
        <taxon>Ditrysia</taxon>
        <taxon>Noctuoidea</taxon>
        <taxon>Noctuidae</taxon>
        <taxon>Noctuinae</taxon>
        <taxon>Hadenini</taxon>
        <taxon>Mythimna</taxon>
    </lineage>
</organism>
<dbReference type="InterPro" id="IPR001356">
    <property type="entry name" value="HD"/>
</dbReference>
<dbReference type="PANTHER" id="PTHR24328:SF7">
    <property type="entry name" value="BUTTONLESS"/>
    <property type="match status" value="1"/>
</dbReference>
<feature type="DNA-binding region" description="Homeobox" evidence="9">
    <location>
        <begin position="103"/>
        <end position="162"/>
    </location>
</feature>
<dbReference type="EMBL" id="JARGEI010000014">
    <property type="protein sequence ID" value="KAJ8719993.1"/>
    <property type="molecule type" value="Genomic_DNA"/>
</dbReference>
<reference evidence="13" key="1">
    <citation type="submission" date="2023-03" db="EMBL/GenBank/DDBJ databases">
        <title>Chromosome-level genomes of two armyworms, Mythimna separata and Mythimna loreyi, provide insights into the biosynthesis and reception of sex pheromones.</title>
        <authorList>
            <person name="Zhao H."/>
        </authorList>
    </citation>
    <scope>NUCLEOTIDE SEQUENCE</scope>
    <source>
        <strain evidence="13">BeijingLab</strain>
        <tissue evidence="13">Pupa</tissue>
    </source>
</reference>
<keyword evidence="6" id="KW-0010">Activator</keyword>